<feature type="compositionally biased region" description="Low complexity" evidence="7">
    <location>
        <begin position="379"/>
        <end position="395"/>
    </location>
</feature>
<feature type="region of interest" description="Disordered" evidence="7">
    <location>
        <begin position="375"/>
        <end position="446"/>
    </location>
</feature>
<keyword evidence="2" id="KW-0677">Repeat</keyword>
<evidence type="ECO:0000313" key="9">
    <source>
        <dbReference type="Proteomes" id="UP000504628"/>
    </source>
</evidence>
<evidence type="ECO:0000256" key="2">
    <source>
        <dbReference type="ARBA" id="ARBA00022737"/>
    </source>
</evidence>
<gene>
    <name evidence="10 11" type="primary">LOC114495672</name>
</gene>
<dbReference type="AlphaFoldDB" id="A0A6J2LHK7"/>
<evidence type="ECO:0000256" key="7">
    <source>
        <dbReference type="SAM" id="MobiDB-lite"/>
    </source>
</evidence>
<organism evidence="9 10">
    <name type="scientific">Phyllostomus discolor</name>
    <name type="common">pale spear-nosed bat</name>
    <dbReference type="NCBI Taxonomy" id="89673"/>
    <lineage>
        <taxon>Eukaryota</taxon>
        <taxon>Metazoa</taxon>
        <taxon>Chordata</taxon>
        <taxon>Craniata</taxon>
        <taxon>Vertebrata</taxon>
        <taxon>Euteleostomi</taxon>
        <taxon>Mammalia</taxon>
        <taxon>Eutheria</taxon>
        <taxon>Laurasiatheria</taxon>
        <taxon>Chiroptera</taxon>
        <taxon>Yangochiroptera</taxon>
        <taxon>Phyllostomidae</taxon>
        <taxon>Phyllostominae</taxon>
        <taxon>Phyllostomus</taxon>
    </lineage>
</organism>
<protein>
    <submittedName>
        <fullName evidence="10 11">Sine oculis-binding protein homolog isoform X3</fullName>
    </submittedName>
</protein>
<evidence type="ECO:0000256" key="4">
    <source>
        <dbReference type="ARBA" id="ARBA00022833"/>
    </source>
</evidence>
<feature type="region of interest" description="Disordered" evidence="7">
    <location>
        <begin position="270"/>
        <end position="302"/>
    </location>
</feature>
<feature type="compositionally biased region" description="Polar residues" evidence="7">
    <location>
        <begin position="281"/>
        <end position="302"/>
    </location>
</feature>
<feature type="compositionally biased region" description="Basic and acidic residues" evidence="7">
    <location>
        <begin position="576"/>
        <end position="587"/>
    </location>
</feature>
<dbReference type="Pfam" id="PF06467">
    <property type="entry name" value="zf-FCS"/>
    <property type="match status" value="1"/>
</dbReference>
<keyword evidence="9" id="KW-1185">Reference proteome</keyword>
<keyword evidence="1" id="KW-0479">Metal-binding</keyword>
<evidence type="ECO:0000256" key="1">
    <source>
        <dbReference type="ARBA" id="ARBA00022723"/>
    </source>
</evidence>
<evidence type="ECO:0000256" key="6">
    <source>
        <dbReference type="ARBA" id="ARBA00038096"/>
    </source>
</evidence>
<dbReference type="GeneID" id="114495672"/>
<dbReference type="Pfam" id="PF15279">
    <property type="entry name" value="SOBP"/>
    <property type="match status" value="1"/>
</dbReference>
<dbReference type="CTD" id="55084"/>
<feature type="region of interest" description="Disordered" evidence="7">
    <location>
        <begin position="512"/>
        <end position="603"/>
    </location>
</feature>
<evidence type="ECO:0000256" key="5">
    <source>
        <dbReference type="ARBA" id="ARBA00037245"/>
    </source>
</evidence>
<reference evidence="10 11" key="1">
    <citation type="submission" date="2025-04" db="UniProtKB">
        <authorList>
            <consortium name="RefSeq"/>
        </authorList>
    </citation>
    <scope>IDENTIFICATION</scope>
    <source>
        <tissue evidence="10 11">Muscle</tissue>
    </source>
</reference>
<dbReference type="PANTHER" id="PTHR23186:SF2">
    <property type="entry name" value="SINE OCULIS-BINDING PROTEIN HOMOLOG"/>
    <property type="match status" value="1"/>
</dbReference>
<evidence type="ECO:0000313" key="11">
    <source>
        <dbReference type="RefSeq" id="XP_035880430.1"/>
    </source>
</evidence>
<dbReference type="PANTHER" id="PTHR23186">
    <property type="entry name" value="RETINOIC ACID-INDUCED PROTEIN 2"/>
    <property type="match status" value="1"/>
</dbReference>
<feature type="compositionally biased region" description="Pro residues" evidence="7">
    <location>
        <begin position="422"/>
        <end position="446"/>
    </location>
</feature>
<evidence type="ECO:0000259" key="8">
    <source>
        <dbReference type="Pfam" id="PF06467"/>
    </source>
</evidence>
<feature type="domain" description="MYM-type" evidence="8">
    <location>
        <begin position="109"/>
        <end position="142"/>
    </location>
</feature>
<comment type="function">
    <text evidence="5">Implicated in development of the cochlea.</text>
</comment>
<keyword evidence="3" id="KW-0863">Zinc-finger</keyword>
<dbReference type="InterPro" id="IPR026092">
    <property type="entry name" value="RAI2/SOBP"/>
</dbReference>
<feature type="compositionally biased region" description="Pro residues" evidence="7">
    <location>
        <begin position="698"/>
        <end position="711"/>
    </location>
</feature>
<proteinExistence type="inferred from homology"/>
<sequence length="830" mass="87679">MNELLGWYGYDKVELKDGEDIEFRSYPTDGESRQHISVLKENSLPKPKLPEDSVISPYNISTGYSGLATGNGLSDSPAGSKDHGNVPIIVPLIPPPFIKPPAEDDVSNVQIMCAWCQKVGIKRYSLSMGSEVKSFCSEKCFAACRRAYFKRNKARDEDGHAENFPQQHYAKETPRLAFKNNCELLVCDWCKHIRHTKEYLDFGDGERRLQFCSAKCLNQYKMDIFYKETQANLPAGLCSTLHPPMENKAEGTGVQLLTPDSWNIPLTDARRKAPSPVAAAGQSQGPGPSASTTVSPSDTANCSVTKIPTPVPKSMPISETANIPPVSVQPPASIGPPLGVPPRSPPMVMTNRGPVPLPIFMEQQIMQQIRPPFIRGPPHHASNPNSPLSNPMLPGIGPPPGGPRNLGPTSSPMHRPMLSPHIHPPSTPTMPGNPPGLLPPPPPGAPLPSLPFPPVSMMPNGPMPVPQMMNFGLPSLAPLVPPPTLLVPYPVIVPLPVPIPIPIPIPHVNDSKPPNGFSSNGENFIPSAPGDSSAAGGKPGGHSLSPRDSKQGSSKSADSPPGCSGQALSLAPAPAEHSRGEVVDLTRRSGSPPGAGGQLGFPGVLQGPQDGVIDLTVGHRARLHNVIHRALHAHVKAEREPGAAERRTCGGCRDGHCSPPAAGDPGPGAPAGPEAAAACNVIVNGTRGAAAEGSKSAEPPPEQPPPPPAPPKKLLSPEEPAVSELESVKENNCASNCHLDGEAAKKLMGEEALAGGDKSDPNLNNPADEDHAYALRMLPKTGCVIQPVPKPAEKTALAPCIISSPMLSAGPEDLEPPLKRRCLRIRNQNK</sequence>
<comment type="similarity">
    <text evidence="6">Belongs to the SOBP family.</text>
</comment>
<dbReference type="Proteomes" id="UP000504628">
    <property type="component" value="Chromosome 4"/>
</dbReference>
<dbReference type="GO" id="GO:0005634">
    <property type="term" value="C:nucleus"/>
    <property type="evidence" value="ECO:0007669"/>
    <property type="project" value="TreeGrafter"/>
</dbReference>
<keyword evidence="4" id="KW-0862">Zinc</keyword>
<name>A0A6J2LHK7_9CHIR</name>
<evidence type="ECO:0000256" key="3">
    <source>
        <dbReference type="ARBA" id="ARBA00022771"/>
    </source>
</evidence>
<feature type="region of interest" description="Disordered" evidence="7">
    <location>
        <begin position="688"/>
        <end position="728"/>
    </location>
</feature>
<dbReference type="InterPro" id="IPR010507">
    <property type="entry name" value="Znf_MYM"/>
</dbReference>
<dbReference type="GO" id="GO:0008270">
    <property type="term" value="F:zinc ion binding"/>
    <property type="evidence" value="ECO:0007669"/>
    <property type="project" value="UniProtKB-KW"/>
</dbReference>
<accession>A0A6J2LHK7</accession>
<evidence type="ECO:0000313" key="10">
    <source>
        <dbReference type="RefSeq" id="XP_028366846.1"/>
    </source>
</evidence>
<dbReference type="RefSeq" id="XP_035880430.1">
    <property type="nucleotide sequence ID" value="XM_036024537.1"/>
</dbReference>
<dbReference type="RefSeq" id="XP_028366846.1">
    <property type="nucleotide sequence ID" value="XM_028511045.2"/>
</dbReference>
<dbReference type="GO" id="GO:0042472">
    <property type="term" value="P:inner ear morphogenesis"/>
    <property type="evidence" value="ECO:0007669"/>
    <property type="project" value="TreeGrafter"/>
</dbReference>